<proteinExistence type="predicted"/>
<evidence type="ECO:0000313" key="2">
    <source>
        <dbReference type="Proteomes" id="UP000297245"/>
    </source>
</evidence>
<organism evidence="1 2">
    <name type="scientific">Dendrothele bispora (strain CBS 962.96)</name>
    <dbReference type="NCBI Taxonomy" id="1314807"/>
    <lineage>
        <taxon>Eukaryota</taxon>
        <taxon>Fungi</taxon>
        <taxon>Dikarya</taxon>
        <taxon>Basidiomycota</taxon>
        <taxon>Agaricomycotina</taxon>
        <taxon>Agaricomycetes</taxon>
        <taxon>Agaricomycetidae</taxon>
        <taxon>Agaricales</taxon>
        <taxon>Agaricales incertae sedis</taxon>
        <taxon>Dendrothele</taxon>
    </lineage>
</organism>
<sequence>MGEEFYCGRSQCKRKAASTNWTLGQRALAQQMELEEQICQLQELEQDRPDDEQLGADPRERYKELADTLIAWDAQLSANRFFLSKLPRFLSRSRIMIFYDPKLISPCFWNSQQLPVKEIVTGRGSLSPLLPSQ</sequence>
<keyword evidence="2" id="KW-1185">Reference proteome</keyword>
<reference evidence="1 2" key="1">
    <citation type="journal article" date="2019" name="Nat. Ecol. Evol.">
        <title>Megaphylogeny resolves global patterns of mushroom evolution.</title>
        <authorList>
            <person name="Varga T."/>
            <person name="Krizsan K."/>
            <person name="Foldi C."/>
            <person name="Dima B."/>
            <person name="Sanchez-Garcia M."/>
            <person name="Sanchez-Ramirez S."/>
            <person name="Szollosi G.J."/>
            <person name="Szarkandi J.G."/>
            <person name="Papp V."/>
            <person name="Albert L."/>
            <person name="Andreopoulos W."/>
            <person name="Angelini C."/>
            <person name="Antonin V."/>
            <person name="Barry K.W."/>
            <person name="Bougher N.L."/>
            <person name="Buchanan P."/>
            <person name="Buyck B."/>
            <person name="Bense V."/>
            <person name="Catcheside P."/>
            <person name="Chovatia M."/>
            <person name="Cooper J."/>
            <person name="Damon W."/>
            <person name="Desjardin D."/>
            <person name="Finy P."/>
            <person name="Geml J."/>
            <person name="Haridas S."/>
            <person name="Hughes K."/>
            <person name="Justo A."/>
            <person name="Karasinski D."/>
            <person name="Kautmanova I."/>
            <person name="Kiss B."/>
            <person name="Kocsube S."/>
            <person name="Kotiranta H."/>
            <person name="LaButti K.M."/>
            <person name="Lechner B.E."/>
            <person name="Liimatainen K."/>
            <person name="Lipzen A."/>
            <person name="Lukacs Z."/>
            <person name="Mihaltcheva S."/>
            <person name="Morgado L.N."/>
            <person name="Niskanen T."/>
            <person name="Noordeloos M.E."/>
            <person name="Ohm R.A."/>
            <person name="Ortiz-Santana B."/>
            <person name="Ovrebo C."/>
            <person name="Racz N."/>
            <person name="Riley R."/>
            <person name="Savchenko A."/>
            <person name="Shiryaev A."/>
            <person name="Soop K."/>
            <person name="Spirin V."/>
            <person name="Szebenyi C."/>
            <person name="Tomsovsky M."/>
            <person name="Tulloss R.E."/>
            <person name="Uehling J."/>
            <person name="Grigoriev I.V."/>
            <person name="Vagvolgyi C."/>
            <person name="Papp T."/>
            <person name="Martin F.M."/>
            <person name="Miettinen O."/>
            <person name="Hibbett D.S."/>
            <person name="Nagy L.G."/>
        </authorList>
    </citation>
    <scope>NUCLEOTIDE SEQUENCE [LARGE SCALE GENOMIC DNA]</scope>
    <source>
        <strain evidence="1 2">CBS 962.96</strain>
    </source>
</reference>
<name>A0A4S8KZD0_DENBC</name>
<dbReference type="OrthoDB" id="2149224at2759"/>
<dbReference type="Proteomes" id="UP000297245">
    <property type="component" value="Unassembled WGS sequence"/>
</dbReference>
<accession>A0A4S8KZD0</accession>
<evidence type="ECO:0000313" key="1">
    <source>
        <dbReference type="EMBL" id="THU81424.1"/>
    </source>
</evidence>
<gene>
    <name evidence="1" type="ORF">K435DRAFT_873353</name>
</gene>
<protein>
    <submittedName>
        <fullName evidence="1">Uncharacterized protein</fullName>
    </submittedName>
</protein>
<dbReference type="EMBL" id="ML179810">
    <property type="protein sequence ID" value="THU81424.1"/>
    <property type="molecule type" value="Genomic_DNA"/>
</dbReference>
<dbReference type="AlphaFoldDB" id="A0A4S8KZD0"/>